<gene>
    <name evidence="1" type="ORF">I9W82_005511</name>
</gene>
<dbReference type="GeneID" id="93654140"/>
<proteinExistence type="predicted"/>
<comment type="caution">
    <text evidence="1">The sequence shown here is derived from an EMBL/GenBank/DDBJ whole genome shotgun (WGS) entry which is preliminary data.</text>
</comment>
<dbReference type="EMBL" id="JAEOAQ010000008">
    <property type="protein sequence ID" value="KAG5416781.1"/>
    <property type="molecule type" value="Genomic_DNA"/>
</dbReference>
<dbReference type="SUPFAM" id="SSF52058">
    <property type="entry name" value="L domain-like"/>
    <property type="match status" value="1"/>
</dbReference>
<evidence type="ECO:0000313" key="2">
    <source>
        <dbReference type="Proteomes" id="UP000669133"/>
    </source>
</evidence>
<dbReference type="Gene3D" id="3.80.10.10">
    <property type="entry name" value="Ribonuclease Inhibitor"/>
    <property type="match status" value="1"/>
</dbReference>
<protein>
    <recommendedName>
        <fullName evidence="3">F-box domain-containing protein</fullName>
    </recommendedName>
</protein>
<dbReference type="AlphaFoldDB" id="A0A8H8DAI3"/>
<organism evidence="1 2">
    <name type="scientific">Candida metapsilosis</name>
    <dbReference type="NCBI Taxonomy" id="273372"/>
    <lineage>
        <taxon>Eukaryota</taxon>
        <taxon>Fungi</taxon>
        <taxon>Dikarya</taxon>
        <taxon>Ascomycota</taxon>
        <taxon>Saccharomycotina</taxon>
        <taxon>Pichiomycetes</taxon>
        <taxon>Debaryomycetaceae</taxon>
        <taxon>Candida/Lodderomyces clade</taxon>
        <taxon>Candida</taxon>
    </lineage>
</organism>
<dbReference type="InterPro" id="IPR032675">
    <property type="entry name" value="LRR_dom_sf"/>
</dbReference>
<dbReference type="OrthoDB" id="27267at2759"/>
<reference evidence="1 2" key="1">
    <citation type="submission" date="2020-12" db="EMBL/GenBank/DDBJ databases">
        <title>Effect of drift, selection, and recombination on the evolution of hybrid genomes in Candida yeast pathogens.</title>
        <authorList>
            <person name="Mixao V."/>
            <person name="Ksiezopolska E."/>
            <person name="Saus E."/>
            <person name="Boekhout T."/>
            <person name="Gacser A."/>
            <person name="Gabaldon T."/>
        </authorList>
    </citation>
    <scope>NUCLEOTIDE SEQUENCE [LARGE SCALE GENOMIC DNA]</scope>
    <source>
        <strain evidence="1 2">BP57</strain>
    </source>
</reference>
<name>A0A8H8DAI3_9ASCO</name>
<evidence type="ECO:0000313" key="1">
    <source>
        <dbReference type="EMBL" id="KAG5416781.1"/>
    </source>
</evidence>
<accession>A0A8H8DAI3</accession>
<evidence type="ECO:0008006" key="3">
    <source>
        <dbReference type="Google" id="ProtNLM"/>
    </source>
</evidence>
<keyword evidence="2" id="KW-1185">Reference proteome</keyword>
<dbReference type="RefSeq" id="XP_067545897.1">
    <property type="nucleotide sequence ID" value="XM_067694696.1"/>
</dbReference>
<sequence>MESLSRLPSEIVLSIFQYLSTEKVQELINYYNNAKSPVLTLLCQRLFGGVLLIQNGAPREASTADYSLTVDSFEDKILKDCSFQGELFKNIRPSLIEFKFTRQTSDYHQFISDLNGLLSLLESDDPKVSNYFEHAQQINFHIDAHLIFIENPDSLNSIIIKLLLELSRHNLTKKINKFTIKSSEIGTLYMAHWSKLFQYFSSLNTLDLSENLICSNHEHFLDVWGMSKKFPNTLTTLNMNNNMLTYISKDFIHNLPPSLEFLLMNQNDVEIIEPCDISEALPRLKNWSLNYTKLFSLSPAMFKNCGKNFELEIKSTYLPESDLIKLEHISKHRGFKVLF</sequence>
<dbReference type="Proteomes" id="UP000669133">
    <property type="component" value="Unassembled WGS sequence"/>
</dbReference>